<reference evidence="1" key="1">
    <citation type="journal article" date="2014" name="Int. J. Syst. Evol. Microbiol.">
        <title>Complete genome sequence of Corynebacterium casei LMG S-19264T (=DSM 44701T), isolated from a smear-ripened cheese.</title>
        <authorList>
            <consortium name="US DOE Joint Genome Institute (JGI-PGF)"/>
            <person name="Walter F."/>
            <person name="Albersmeier A."/>
            <person name="Kalinowski J."/>
            <person name="Ruckert C."/>
        </authorList>
    </citation>
    <scope>NUCLEOTIDE SEQUENCE</scope>
    <source>
        <strain evidence="1">CGMCC 1.15760</strain>
    </source>
</reference>
<dbReference type="EMBL" id="BMJT01000003">
    <property type="protein sequence ID" value="GGG19609.1"/>
    <property type="molecule type" value="Genomic_DNA"/>
</dbReference>
<evidence type="ECO:0000313" key="1">
    <source>
        <dbReference type="EMBL" id="GGG19609.1"/>
    </source>
</evidence>
<comment type="caution">
    <text evidence="1">The sequence shown here is derived from an EMBL/GenBank/DDBJ whole genome shotgun (WGS) entry which is preliminary data.</text>
</comment>
<dbReference type="NCBIfam" id="TIGR01637">
    <property type="entry name" value="phage_arpU"/>
    <property type="match status" value="1"/>
</dbReference>
<sequence>MLEMKQLHEKGTRKNAERVLRQYRTYQLTAACEVMPKVTATYTLEMPNFSNAKSSSTERAAIVNVDRLQELQQFMKLLNAALTKLSQMERQLIALKYLQAEPMFNYVIYSELGISESHFYRVQGSALCKLAIALGVEVYE</sequence>
<evidence type="ECO:0000313" key="2">
    <source>
        <dbReference type="Proteomes" id="UP000616608"/>
    </source>
</evidence>
<dbReference type="AlphaFoldDB" id="A0A917LFX5"/>
<keyword evidence="2" id="KW-1185">Reference proteome</keyword>
<organism evidence="1 2">
    <name type="scientific">Lysinibacillus alkalisoli</name>
    <dbReference type="NCBI Taxonomy" id="1911548"/>
    <lineage>
        <taxon>Bacteria</taxon>
        <taxon>Bacillati</taxon>
        <taxon>Bacillota</taxon>
        <taxon>Bacilli</taxon>
        <taxon>Bacillales</taxon>
        <taxon>Bacillaceae</taxon>
        <taxon>Lysinibacillus</taxon>
    </lineage>
</organism>
<dbReference type="Proteomes" id="UP000616608">
    <property type="component" value="Unassembled WGS sequence"/>
</dbReference>
<accession>A0A917LFX5</accession>
<name>A0A917LFX5_9BACI</name>
<dbReference type="InterPro" id="IPR006524">
    <property type="entry name" value="ArpU-like"/>
</dbReference>
<gene>
    <name evidence="1" type="ORF">GCM10007425_12580</name>
</gene>
<dbReference type="RefSeq" id="WP_188614171.1">
    <property type="nucleotide sequence ID" value="NZ_BMJT01000003.1"/>
</dbReference>
<reference evidence="1" key="2">
    <citation type="submission" date="2020-09" db="EMBL/GenBank/DDBJ databases">
        <authorList>
            <person name="Sun Q."/>
            <person name="Zhou Y."/>
        </authorList>
    </citation>
    <scope>NUCLEOTIDE SEQUENCE</scope>
    <source>
        <strain evidence="1">CGMCC 1.15760</strain>
    </source>
</reference>
<protein>
    <submittedName>
        <fullName evidence="1">ArpU family transcriptional regulator</fullName>
    </submittedName>
</protein>
<proteinExistence type="predicted"/>